<dbReference type="AlphaFoldDB" id="A0A5C5VY52"/>
<dbReference type="Proteomes" id="UP000318995">
    <property type="component" value="Unassembled WGS sequence"/>
</dbReference>
<gene>
    <name evidence="2" type="ORF">Pla111_25010</name>
</gene>
<accession>A0A5C5VY52</accession>
<protein>
    <recommendedName>
        <fullName evidence="4">PEP-CTERM protein-sorting domain-containing protein</fullName>
    </recommendedName>
</protein>
<evidence type="ECO:0000256" key="1">
    <source>
        <dbReference type="SAM" id="SignalP"/>
    </source>
</evidence>
<name>A0A5C5VY52_9BACT</name>
<feature type="chain" id="PRO_5022675356" description="PEP-CTERM protein-sorting domain-containing protein" evidence="1">
    <location>
        <begin position="27"/>
        <end position="504"/>
    </location>
</feature>
<dbReference type="RefSeq" id="WP_146574737.1">
    <property type="nucleotide sequence ID" value="NZ_SJPH01000005.1"/>
</dbReference>
<feature type="signal peptide" evidence="1">
    <location>
        <begin position="1"/>
        <end position="26"/>
    </location>
</feature>
<evidence type="ECO:0000313" key="3">
    <source>
        <dbReference type="Proteomes" id="UP000318995"/>
    </source>
</evidence>
<reference evidence="2 3" key="1">
    <citation type="submission" date="2019-02" db="EMBL/GenBank/DDBJ databases">
        <title>Deep-cultivation of Planctomycetes and their phenomic and genomic characterization uncovers novel biology.</title>
        <authorList>
            <person name="Wiegand S."/>
            <person name="Jogler M."/>
            <person name="Boedeker C."/>
            <person name="Pinto D."/>
            <person name="Vollmers J."/>
            <person name="Rivas-Marin E."/>
            <person name="Kohn T."/>
            <person name="Peeters S.H."/>
            <person name="Heuer A."/>
            <person name="Rast P."/>
            <person name="Oberbeckmann S."/>
            <person name="Bunk B."/>
            <person name="Jeske O."/>
            <person name="Meyerdierks A."/>
            <person name="Storesund J.E."/>
            <person name="Kallscheuer N."/>
            <person name="Luecker S."/>
            <person name="Lage O.M."/>
            <person name="Pohl T."/>
            <person name="Merkel B.J."/>
            <person name="Hornburger P."/>
            <person name="Mueller R.-W."/>
            <person name="Bruemmer F."/>
            <person name="Labrenz M."/>
            <person name="Spormann A.M."/>
            <person name="Op Den Camp H."/>
            <person name="Overmann J."/>
            <person name="Amann R."/>
            <person name="Jetten M.S.M."/>
            <person name="Mascher T."/>
            <person name="Medema M.H."/>
            <person name="Devos D.P."/>
            <person name="Kaster A.-K."/>
            <person name="Ovreas L."/>
            <person name="Rohde M."/>
            <person name="Galperin M.Y."/>
            <person name="Jogler C."/>
        </authorList>
    </citation>
    <scope>NUCLEOTIDE SEQUENCE [LARGE SCALE GENOMIC DNA]</scope>
    <source>
        <strain evidence="2 3">Pla111</strain>
    </source>
</reference>
<sequence precursor="true">MRCSLKQYALPLFAAAALLAPRSAEAFVPYTPVPVPGPPVVGGGILLPTEVYGKEYSHDFDFSVVGPSPDPEQVIAWDGMGGSADTVDFSFSRPNWELDQEVDALANSRDALYRELRRDQAHLIFTHDNLVTGYGGPGGGFALQPIPSEGPVVLSNGNSIGGAGEVSLELAGAFGPSSTQFIWAKRPEVNAMPRPIDVDGLEVWGVEPREFVDVDVPVRGDSDKYSLDVDWLSGTSVWNAAGTPYMGWPTIVSAVESLLGPIPPSAFSPRDETQGRQSVNLDALMVLDVMGRPDIFDFDPIGNPNGEEIKDQNGQLIEMGDENKGDSLIFSIRQIIDPADADGYYATGSELFVLDALGGVSFLDHGGHLWDHSYALSELRAVSYEGQQTQYAVIDINGIEAIGEKVEAPPVFCPGDFNGDGMVDNGDLNLLLGNWGAAVPPAPAGWGGYQPTGPTVDNDELNVLLANWGMVCGPAPGMTGAAIPEPATLVLALLAVGPLAARRR</sequence>
<evidence type="ECO:0008006" key="4">
    <source>
        <dbReference type="Google" id="ProtNLM"/>
    </source>
</evidence>
<evidence type="ECO:0000313" key="2">
    <source>
        <dbReference type="EMBL" id="TWT42863.1"/>
    </source>
</evidence>
<dbReference type="InterPro" id="IPR018247">
    <property type="entry name" value="EF_Hand_1_Ca_BS"/>
</dbReference>
<dbReference type="EMBL" id="SJPH01000005">
    <property type="protein sequence ID" value="TWT42863.1"/>
    <property type="molecule type" value="Genomic_DNA"/>
</dbReference>
<keyword evidence="1" id="KW-0732">Signal</keyword>
<dbReference type="PROSITE" id="PS00018">
    <property type="entry name" value="EF_HAND_1"/>
    <property type="match status" value="1"/>
</dbReference>
<proteinExistence type="predicted"/>
<keyword evidence="3" id="KW-1185">Reference proteome</keyword>
<dbReference type="OrthoDB" id="273069at2"/>
<comment type="caution">
    <text evidence="2">The sequence shown here is derived from an EMBL/GenBank/DDBJ whole genome shotgun (WGS) entry which is preliminary data.</text>
</comment>
<organism evidence="2 3">
    <name type="scientific">Botrimarina hoheduenensis</name>
    <dbReference type="NCBI Taxonomy" id="2528000"/>
    <lineage>
        <taxon>Bacteria</taxon>
        <taxon>Pseudomonadati</taxon>
        <taxon>Planctomycetota</taxon>
        <taxon>Planctomycetia</taxon>
        <taxon>Pirellulales</taxon>
        <taxon>Lacipirellulaceae</taxon>
        <taxon>Botrimarina</taxon>
    </lineage>
</organism>